<feature type="region of interest" description="Disordered" evidence="3">
    <location>
        <begin position="266"/>
        <end position="289"/>
    </location>
</feature>
<name>A0A7Y9IYT8_9BURK</name>
<dbReference type="Gene3D" id="3.90.226.10">
    <property type="entry name" value="2-enoyl-CoA Hydratase, Chain A, domain 1"/>
    <property type="match status" value="1"/>
</dbReference>
<dbReference type="Gene3D" id="1.10.12.10">
    <property type="entry name" value="Lyase 2-enoyl-coa Hydratase, Chain A, domain 2"/>
    <property type="match status" value="1"/>
</dbReference>
<proteinExistence type="inferred from homology"/>
<organism evidence="4 5">
    <name type="scientific">Pigmentiphaga litoralis</name>
    <dbReference type="NCBI Taxonomy" id="516702"/>
    <lineage>
        <taxon>Bacteria</taxon>
        <taxon>Pseudomonadati</taxon>
        <taxon>Pseudomonadota</taxon>
        <taxon>Betaproteobacteria</taxon>
        <taxon>Burkholderiales</taxon>
        <taxon>Alcaligenaceae</taxon>
        <taxon>Pigmentiphaga</taxon>
    </lineage>
</organism>
<keyword evidence="4" id="KW-0456">Lyase</keyword>
<dbReference type="GO" id="GO:0004300">
    <property type="term" value="F:enoyl-CoA hydratase activity"/>
    <property type="evidence" value="ECO:0007669"/>
    <property type="project" value="UniProtKB-EC"/>
</dbReference>
<dbReference type="InterPro" id="IPR001753">
    <property type="entry name" value="Enoyl-CoA_hydra/iso"/>
</dbReference>
<accession>A0A7Y9IYT8</accession>
<dbReference type="PANTHER" id="PTHR43459:SF3">
    <property type="entry name" value="ENOYL-COA HYDRATASE ECHA15 (ENOYL HYDRASE) (UNSATURATED ACYL-COA HYDRATASE) (CROTONASE)-RELATED"/>
    <property type="match status" value="1"/>
</dbReference>
<dbReference type="EC" id="4.2.1.17" evidence="4"/>
<evidence type="ECO:0000256" key="2">
    <source>
        <dbReference type="RuleBase" id="RU003707"/>
    </source>
</evidence>
<comment type="caution">
    <text evidence="4">The sequence shown here is derived from an EMBL/GenBank/DDBJ whole genome shotgun (WGS) entry which is preliminary data.</text>
</comment>
<evidence type="ECO:0000313" key="5">
    <source>
        <dbReference type="Proteomes" id="UP000542125"/>
    </source>
</evidence>
<dbReference type="EMBL" id="JACBYR010000002">
    <property type="protein sequence ID" value="NYE84923.1"/>
    <property type="molecule type" value="Genomic_DNA"/>
</dbReference>
<dbReference type="RefSeq" id="WP_179588954.1">
    <property type="nucleotide sequence ID" value="NZ_JACBYR010000002.1"/>
</dbReference>
<comment type="similarity">
    <text evidence="1 2">Belongs to the enoyl-CoA hydratase/isomerase family.</text>
</comment>
<dbReference type="Proteomes" id="UP000542125">
    <property type="component" value="Unassembled WGS sequence"/>
</dbReference>
<dbReference type="InterPro" id="IPR029045">
    <property type="entry name" value="ClpP/crotonase-like_dom_sf"/>
</dbReference>
<dbReference type="NCBIfam" id="NF005595">
    <property type="entry name" value="PRK07327.1"/>
    <property type="match status" value="1"/>
</dbReference>
<dbReference type="CDD" id="cd06558">
    <property type="entry name" value="crotonase-like"/>
    <property type="match status" value="1"/>
</dbReference>
<feature type="compositionally biased region" description="Low complexity" evidence="3">
    <location>
        <begin position="271"/>
        <end position="289"/>
    </location>
</feature>
<sequence length="289" mass="29916">MSRTLVVDTNDFAVDIGDDGVAEIVLGQAGTMPTTDARGHGALAAVWSQLEAQADVRAVLVRSAGKGFCAGGHMDLVNDMLDNESARMRVMREARALVQGMVDCELPIVSAINGAAVGAGAAVALLADVSIAGQSAKVIDGHVKIGVAAGDHAALIWPLLCGMAKAKYYLLTNEPLTGAEAERIGLVSRVVADDRLLDTARQVARQLAAGSPRAIAATKRSLNHWLRAAWPAFEHSLSAEIAGFAGADAREGLAAMAERRAPNYAPRWDVPATAPSTPTIPTIPAGAAS</sequence>
<dbReference type="AlphaFoldDB" id="A0A7Y9IYT8"/>
<dbReference type="SUPFAM" id="SSF52096">
    <property type="entry name" value="ClpP/crotonase"/>
    <property type="match status" value="1"/>
</dbReference>
<evidence type="ECO:0000313" key="4">
    <source>
        <dbReference type="EMBL" id="NYE84923.1"/>
    </source>
</evidence>
<keyword evidence="5" id="KW-1185">Reference proteome</keyword>
<dbReference type="InterPro" id="IPR018376">
    <property type="entry name" value="Enoyl-CoA_hyd/isom_CS"/>
</dbReference>
<dbReference type="PROSITE" id="PS00166">
    <property type="entry name" value="ENOYL_COA_HYDRATASE"/>
    <property type="match status" value="1"/>
</dbReference>
<protein>
    <submittedName>
        <fullName evidence="4">Enoyl-CoA hydratase</fullName>
        <ecNumber evidence="4">4.2.1.17</ecNumber>
    </submittedName>
</protein>
<gene>
    <name evidence="4" type="ORF">FHW18_004230</name>
</gene>
<evidence type="ECO:0000256" key="1">
    <source>
        <dbReference type="ARBA" id="ARBA00005254"/>
    </source>
</evidence>
<dbReference type="InterPro" id="IPR014748">
    <property type="entry name" value="Enoyl-CoA_hydra_C"/>
</dbReference>
<evidence type="ECO:0000256" key="3">
    <source>
        <dbReference type="SAM" id="MobiDB-lite"/>
    </source>
</evidence>
<reference evidence="4 5" key="1">
    <citation type="submission" date="2020-07" db="EMBL/GenBank/DDBJ databases">
        <title>Genomic Encyclopedia of Type Strains, Phase IV (KMG-V): Genome sequencing to study the core and pangenomes of soil and plant-associated prokaryotes.</title>
        <authorList>
            <person name="Whitman W."/>
        </authorList>
    </citation>
    <scope>NUCLEOTIDE SEQUENCE [LARGE SCALE GENOMIC DNA]</scope>
    <source>
        <strain evidence="4 5">SAS40</strain>
    </source>
</reference>
<dbReference type="PANTHER" id="PTHR43459">
    <property type="entry name" value="ENOYL-COA HYDRATASE"/>
    <property type="match status" value="1"/>
</dbReference>
<dbReference type="Pfam" id="PF00378">
    <property type="entry name" value="ECH_1"/>
    <property type="match status" value="1"/>
</dbReference>